<organism evidence="7 8">
    <name type="scientific">Acer yangbiense</name>
    <dbReference type="NCBI Taxonomy" id="1000413"/>
    <lineage>
        <taxon>Eukaryota</taxon>
        <taxon>Viridiplantae</taxon>
        <taxon>Streptophyta</taxon>
        <taxon>Embryophyta</taxon>
        <taxon>Tracheophyta</taxon>
        <taxon>Spermatophyta</taxon>
        <taxon>Magnoliopsida</taxon>
        <taxon>eudicotyledons</taxon>
        <taxon>Gunneridae</taxon>
        <taxon>Pentapetalae</taxon>
        <taxon>rosids</taxon>
        <taxon>malvids</taxon>
        <taxon>Sapindales</taxon>
        <taxon>Sapindaceae</taxon>
        <taxon>Hippocastanoideae</taxon>
        <taxon>Acereae</taxon>
        <taxon>Acer</taxon>
    </lineage>
</organism>
<evidence type="ECO:0000313" key="8">
    <source>
        <dbReference type="Proteomes" id="UP000323000"/>
    </source>
</evidence>
<evidence type="ECO:0000313" key="7">
    <source>
        <dbReference type="EMBL" id="TXG52754.1"/>
    </source>
</evidence>
<name>A0A5C7H6Z4_9ROSI</name>
<feature type="transmembrane region" description="Helical" evidence="6">
    <location>
        <begin position="257"/>
        <end position="274"/>
    </location>
</feature>
<evidence type="ECO:0000256" key="3">
    <source>
        <dbReference type="ARBA" id="ARBA00022692"/>
    </source>
</evidence>
<feature type="transmembrane region" description="Helical" evidence="6">
    <location>
        <begin position="86"/>
        <end position="108"/>
    </location>
</feature>
<feature type="transmembrane region" description="Helical" evidence="6">
    <location>
        <begin position="294"/>
        <end position="316"/>
    </location>
</feature>
<dbReference type="EMBL" id="VAHF01000010">
    <property type="protein sequence ID" value="TXG52754.1"/>
    <property type="molecule type" value="Genomic_DNA"/>
</dbReference>
<feature type="transmembrane region" description="Helical" evidence="6">
    <location>
        <begin position="152"/>
        <end position="176"/>
    </location>
</feature>
<reference evidence="8" key="1">
    <citation type="journal article" date="2019" name="Gigascience">
        <title>De novo genome assembly of the endangered Acer yangbiense, a plant species with extremely small populations endemic to Yunnan Province, China.</title>
        <authorList>
            <person name="Yang J."/>
            <person name="Wariss H.M."/>
            <person name="Tao L."/>
            <person name="Zhang R."/>
            <person name="Yun Q."/>
            <person name="Hollingsworth P."/>
            <person name="Dao Z."/>
            <person name="Luo G."/>
            <person name="Guo H."/>
            <person name="Ma Y."/>
            <person name="Sun W."/>
        </authorList>
    </citation>
    <scope>NUCLEOTIDE SEQUENCE [LARGE SCALE GENOMIC DNA]</scope>
    <source>
        <strain evidence="8">cv. Malutang</strain>
    </source>
</reference>
<keyword evidence="3 6" id="KW-0812">Transmembrane</keyword>
<feature type="transmembrane region" description="Helical" evidence="6">
    <location>
        <begin position="323"/>
        <end position="343"/>
    </location>
</feature>
<comment type="subcellular location">
    <subcellularLocation>
        <location evidence="6">Membrane</location>
        <topology evidence="6">Multi-pass membrane protein</topology>
    </subcellularLocation>
</comment>
<dbReference type="PANTHER" id="PTHR31376:SF8">
    <property type="entry name" value="PURINE PERMEASE-RELATED"/>
    <property type="match status" value="1"/>
</dbReference>
<dbReference type="AlphaFoldDB" id="A0A5C7H6Z4"/>
<dbReference type="GO" id="GO:0005345">
    <property type="term" value="F:purine nucleobase transmembrane transporter activity"/>
    <property type="evidence" value="ECO:0007669"/>
    <property type="project" value="UniProtKB-UniRule"/>
</dbReference>
<dbReference type="Pfam" id="PF16913">
    <property type="entry name" value="PUNUT"/>
    <property type="match status" value="1"/>
</dbReference>
<evidence type="ECO:0000256" key="4">
    <source>
        <dbReference type="ARBA" id="ARBA00022989"/>
    </source>
</evidence>
<keyword evidence="5 6" id="KW-0472">Membrane</keyword>
<feature type="transmembrane region" description="Helical" evidence="6">
    <location>
        <begin position="349"/>
        <end position="367"/>
    </location>
</feature>
<evidence type="ECO:0000256" key="6">
    <source>
        <dbReference type="RuleBase" id="RU368015"/>
    </source>
</evidence>
<evidence type="ECO:0000256" key="5">
    <source>
        <dbReference type="ARBA" id="ARBA00023136"/>
    </source>
</evidence>
<comment type="similarity">
    <text evidence="1 6">Belongs to the purine permeases (TC 2.A.7.14) family.</text>
</comment>
<proteinExistence type="inferred from homology"/>
<dbReference type="GO" id="GO:0016020">
    <property type="term" value="C:membrane"/>
    <property type="evidence" value="ECO:0007669"/>
    <property type="project" value="UniProtKB-SubCell"/>
</dbReference>
<keyword evidence="2 6" id="KW-0813">Transport</keyword>
<accession>A0A5C7H6Z4</accession>
<evidence type="ECO:0000256" key="1">
    <source>
        <dbReference type="ARBA" id="ARBA00006213"/>
    </source>
</evidence>
<protein>
    <recommendedName>
        <fullName evidence="6">Probable purine permease</fullName>
    </recommendedName>
</protein>
<dbReference type="OrthoDB" id="1865379at2759"/>
<feature type="transmembrane region" description="Helical" evidence="6">
    <location>
        <begin position="183"/>
        <end position="202"/>
    </location>
</feature>
<evidence type="ECO:0000256" key="2">
    <source>
        <dbReference type="ARBA" id="ARBA00022448"/>
    </source>
</evidence>
<keyword evidence="8" id="KW-1185">Reference proteome</keyword>
<sequence>MIAGPNTLYFYTYHLHHWYFRERSKAREVFMETEQAIFKSEQKNHENSKAIKVVLVILNFILMSIGQVGGPILSRLYFLHGGNRRWFSSWLLTAGFPILIIPIAFSYARARSSTAAGTRRLLVTPWLFMASAFLGFLLGVDSYLYSFGSSYLPISVSSLLGSTQLAFTAIFAFVVVKQKFTHYSINSVVLMTFGSIILGFNMDGDRPRGESNGKYVLGFFMTISAAALHGFIMPAVEYTNLKAGKAVTYDLVMQVQFLISLFATLFCTVPMIINGDFQAISREAGDYELGATKYYTIVVLSAIALQFLIIGSLGVIFCSTSLLGGLVSSLLVPLQQVFGVIFLHERFSGEKAMALAMCLWGFASYLYGEYKRNYKKPAAQNESGSEAV</sequence>
<gene>
    <name evidence="7" type="ORF">EZV62_021923</name>
</gene>
<feature type="transmembrane region" description="Helical" evidence="6">
    <location>
        <begin position="120"/>
        <end position="140"/>
    </location>
</feature>
<dbReference type="InterPro" id="IPR030182">
    <property type="entry name" value="PUP_plant"/>
</dbReference>
<dbReference type="Proteomes" id="UP000323000">
    <property type="component" value="Chromosome 10"/>
</dbReference>
<dbReference type="GO" id="GO:0015211">
    <property type="term" value="F:purine nucleoside transmembrane transporter activity"/>
    <property type="evidence" value="ECO:0007669"/>
    <property type="project" value="UniProtKB-UniRule"/>
</dbReference>
<feature type="transmembrane region" description="Helical" evidence="6">
    <location>
        <begin position="53"/>
        <end position="74"/>
    </location>
</feature>
<keyword evidence="4 6" id="KW-1133">Transmembrane helix</keyword>
<dbReference type="PANTHER" id="PTHR31376">
    <property type="entry name" value="OS09G0467300 PROTEIN-RELATED"/>
    <property type="match status" value="1"/>
</dbReference>
<comment type="caution">
    <text evidence="7">The sequence shown here is derived from an EMBL/GenBank/DDBJ whole genome shotgun (WGS) entry which is preliminary data.</text>
</comment>
<feature type="transmembrane region" description="Helical" evidence="6">
    <location>
        <begin position="214"/>
        <end position="236"/>
    </location>
</feature>